<evidence type="ECO:0008006" key="3">
    <source>
        <dbReference type="Google" id="ProtNLM"/>
    </source>
</evidence>
<accession>A0AAW7M5P4</accession>
<organism evidence="1 2">
    <name type="scientific">Demequina lignilytica</name>
    <dbReference type="NCBI Taxonomy" id="3051663"/>
    <lineage>
        <taxon>Bacteria</taxon>
        <taxon>Bacillati</taxon>
        <taxon>Actinomycetota</taxon>
        <taxon>Actinomycetes</taxon>
        <taxon>Micrococcales</taxon>
        <taxon>Demequinaceae</taxon>
        <taxon>Demequina</taxon>
    </lineage>
</organism>
<evidence type="ECO:0000313" key="2">
    <source>
        <dbReference type="Proteomes" id="UP001172737"/>
    </source>
</evidence>
<name>A0AAW7M5P4_9MICO</name>
<dbReference type="Gene3D" id="3.40.50.720">
    <property type="entry name" value="NAD(P)-binding Rossmann-like Domain"/>
    <property type="match status" value="1"/>
</dbReference>
<evidence type="ECO:0000313" key="1">
    <source>
        <dbReference type="EMBL" id="MDN4488312.1"/>
    </source>
</evidence>
<protein>
    <recommendedName>
        <fullName evidence="3">ThiF family protein</fullName>
    </recommendedName>
</protein>
<proteinExistence type="predicted"/>
<reference evidence="1" key="1">
    <citation type="submission" date="2023-06" db="EMBL/GenBank/DDBJ databases">
        <title>Sysu t00039.</title>
        <authorList>
            <person name="Gao L."/>
            <person name="Fang B.-Z."/>
            <person name="Li W.-J."/>
        </authorList>
    </citation>
    <scope>NUCLEOTIDE SEQUENCE</scope>
    <source>
        <strain evidence="1">SYSU T00039</strain>
    </source>
</reference>
<dbReference type="AlphaFoldDB" id="A0AAW7M5P4"/>
<keyword evidence="2" id="KW-1185">Reference proteome</keyword>
<sequence length="282" mass="29088">MRLLPGAALLWRGGDRHQVGLARALPLDSDDARALARSGGAVPRDRPRLAARLSRAGLVAPEPLAPVRVRVSGLSASGVAAAEALARAGASLTLVDPAVDDAGTAEPGVLPALGRGTRAERASRLVRELRPGVRVDLDRSRAVDSEVAVAVGSLPPVDLHRLMVADVPHVAVLVDERGVTLLPVTPGITACVRCRDIVRTRLDPVWPLLLRQCEPLAPRADPRDAAVAGGLAAAAALTLARGGLPPGWRVEAGRPSPLSLAAEPACGCGAAEREPDGYARSA</sequence>
<dbReference type="EMBL" id="JAUHPX010000005">
    <property type="protein sequence ID" value="MDN4488312.1"/>
    <property type="molecule type" value="Genomic_DNA"/>
</dbReference>
<gene>
    <name evidence="1" type="ORF">QQX10_09045</name>
</gene>
<comment type="caution">
    <text evidence="1">The sequence shown here is derived from an EMBL/GenBank/DDBJ whole genome shotgun (WGS) entry which is preliminary data.</text>
</comment>
<dbReference type="Proteomes" id="UP001172737">
    <property type="component" value="Unassembled WGS sequence"/>
</dbReference>
<dbReference type="RefSeq" id="WP_301119826.1">
    <property type="nucleotide sequence ID" value="NZ_JAUHPX010000005.1"/>
</dbReference>